<dbReference type="PANTHER" id="PTHR22954">
    <property type="entry name" value="RETROVIRAL PROTEASE-RELATED"/>
    <property type="match status" value="1"/>
</dbReference>
<evidence type="ECO:0000313" key="3">
    <source>
        <dbReference type="Proteomes" id="UP000275408"/>
    </source>
</evidence>
<dbReference type="AlphaFoldDB" id="A0A3M6TNV1"/>
<reference evidence="2 3" key="1">
    <citation type="journal article" date="2018" name="Sci. Rep.">
        <title>Comparative analysis of the Pocillopora damicornis genome highlights role of immune system in coral evolution.</title>
        <authorList>
            <person name="Cunning R."/>
            <person name="Bay R.A."/>
            <person name="Gillette P."/>
            <person name="Baker A.C."/>
            <person name="Traylor-Knowles N."/>
        </authorList>
    </citation>
    <scope>NUCLEOTIDE SEQUENCE [LARGE SCALE GENOMIC DNA]</scope>
    <source>
        <strain evidence="2">RSMAS</strain>
        <tissue evidence="2">Whole animal</tissue>
    </source>
</reference>
<feature type="region of interest" description="Disordered" evidence="1">
    <location>
        <begin position="239"/>
        <end position="264"/>
    </location>
</feature>
<evidence type="ECO:0000256" key="1">
    <source>
        <dbReference type="SAM" id="MobiDB-lite"/>
    </source>
</evidence>
<dbReference type="PANTHER" id="PTHR22954:SF3">
    <property type="entry name" value="PROTEIN CBG08539"/>
    <property type="match status" value="1"/>
</dbReference>
<comment type="caution">
    <text evidence="2">The sequence shown here is derived from an EMBL/GenBank/DDBJ whole genome shotgun (WGS) entry which is preliminary data.</text>
</comment>
<sequence>MTQEHIEDEIKDTENFRESIHQMIVKIDELSTQINWKRPEIQISQFLSLILIRLLKVLESEREHCRRLTLRNSMLIPFSFNPFWDSFASAVDDNPGLSDVDKLNYLRNLLEGPAAGAIRGLPLTAENYESARAILKKRFEQPQVIINAHIEGLEKVSAVSAYNHLRRLRLLYDRVEAHVRALQVLGINSESYGKLLIPLLKEKVPPNMRLRISRTVDQPEWDLDVLLDAFDHEIEARERCEPIGTNPTDPSTSKKPFSVPSRKS</sequence>
<name>A0A3M6TNV1_POCDA</name>
<protein>
    <submittedName>
        <fullName evidence="2">Uncharacterized protein</fullName>
    </submittedName>
</protein>
<evidence type="ECO:0000313" key="2">
    <source>
        <dbReference type="EMBL" id="RMX43087.1"/>
    </source>
</evidence>
<gene>
    <name evidence="2" type="ORF">pdam_00006895</name>
</gene>
<dbReference type="OrthoDB" id="5988352at2759"/>
<organism evidence="2 3">
    <name type="scientific">Pocillopora damicornis</name>
    <name type="common">Cauliflower coral</name>
    <name type="synonym">Millepora damicornis</name>
    <dbReference type="NCBI Taxonomy" id="46731"/>
    <lineage>
        <taxon>Eukaryota</taxon>
        <taxon>Metazoa</taxon>
        <taxon>Cnidaria</taxon>
        <taxon>Anthozoa</taxon>
        <taxon>Hexacorallia</taxon>
        <taxon>Scleractinia</taxon>
        <taxon>Astrocoeniina</taxon>
        <taxon>Pocilloporidae</taxon>
        <taxon>Pocillopora</taxon>
    </lineage>
</organism>
<dbReference type="EMBL" id="RCHS01003243">
    <property type="protein sequence ID" value="RMX43087.1"/>
    <property type="molecule type" value="Genomic_DNA"/>
</dbReference>
<dbReference type="Pfam" id="PF03564">
    <property type="entry name" value="DUF1759"/>
    <property type="match status" value="1"/>
</dbReference>
<dbReference type="Proteomes" id="UP000275408">
    <property type="component" value="Unassembled WGS sequence"/>
</dbReference>
<keyword evidence="3" id="KW-1185">Reference proteome</keyword>
<dbReference type="InterPro" id="IPR005312">
    <property type="entry name" value="DUF1759"/>
</dbReference>
<proteinExistence type="predicted"/>
<accession>A0A3M6TNV1</accession>
<feature type="compositionally biased region" description="Polar residues" evidence="1">
    <location>
        <begin position="245"/>
        <end position="255"/>
    </location>
</feature>